<dbReference type="OrthoDB" id="1060944at2759"/>
<reference evidence="5" key="1">
    <citation type="submission" date="2011-02" db="EMBL/GenBank/DDBJ databases">
        <title>The Genome Sequence of Capsaspora owczarzaki ATCC 30864.</title>
        <authorList>
            <person name="Russ C."/>
            <person name="Cuomo C."/>
            <person name="Burger G."/>
            <person name="Gray M.W."/>
            <person name="Holland P.W.H."/>
            <person name="King N."/>
            <person name="Lang F.B.F."/>
            <person name="Roger A.J."/>
            <person name="Ruiz-Trillo I."/>
            <person name="Young S.K."/>
            <person name="Zeng Q."/>
            <person name="Gargeya S."/>
            <person name="Alvarado L."/>
            <person name="Berlin A."/>
            <person name="Chapman S.B."/>
            <person name="Chen Z."/>
            <person name="Freedman E."/>
            <person name="Gellesch M."/>
            <person name="Goldberg J."/>
            <person name="Griggs A."/>
            <person name="Gujja S."/>
            <person name="Heilman E."/>
            <person name="Heiman D."/>
            <person name="Howarth C."/>
            <person name="Mehta T."/>
            <person name="Neiman D."/>
            <person name="Pearson M."/>
            <person name="Roberts A."/>
            <person name="Saif S."/>
            <person name="Shea T."/>
            <person name="Shenoy N."/>
            <person name="Sisk P."/>
            <person name="Stolte C."/>
            <person name="Sykes S."/>
            <person name="White J."/>
            <person name="Yandava C."/>
            <person name="Haas B."/>
            <person name="Nusbaum C."/>
            <person name="Birren B."/>
        </authorList>
    </citation>
    <scope>NUCLEOTIDE SEQUENCE</scope>
    <source>
        <strain evidence="5">ATCC 30864</strain>
    </source>
</reference>
<organism evidence="4 5">
    <name type="scientific">Capsaspora owczarzaki (strain ATCC 30864)</name>
    <dbReference type="NCBI Taxonomy" id="595528"/>
    <lineage>
        <taxon>Eukaryota</taxon>
        <taxon>Filasterea</taxon>
        <taxon>Capsaspora</taxon>
    </lineage>
</organism>
<gene>
    <name evidence="4" type="ORF">CAOG_009024</name>
</gene>
<feature type="compositionally biased region" description="Polar residues" evidence="3">
    <location>
        <begin position="180"/>
        <end position="192"/>
    </location>
</feature>
<dbReference type="AlphaFoldDB" id="A0A0D2WW55"/>
<name>A0A0D2WW55_CAPO3</name>
<evidence type="ECO:0000313" key="4">
    <source>
        <dbReference type="EMBL" id="KJE96658.1"/>
    </source>
</evidence>
<dbReference type="PANTHER" id="PTHR48051">
    <property type="match status" value="1"/>
</dbReference>
<dbReference type="InterPro" id="IPR001611">
    <property type="entry name" value="Leu-rich_rpt"/>
</dbReference>
<evidence type="ECO:0000256" key="2">
    <source>
        <dbReference type="ARBA" id="ARBA00022737"/>
    </source>
</evidence>
<dbReference type="eggNOG" id="KOG4579">
    <property type="taxonomic scope" value="Eukaryota"/>
</dbReference>
<evidence type="ECO:0000256" key="1">
    <source>
        <dbReference type="ARBA" id="ARBA00022614"/>
    </source>
</evidence>
<dbReference type="PROSITE" id="PS51450">
    <property type="entry name" value="LRR"/>
    <property type="match status" value="2"/>
</dbReference>
<dbReference type="InterPro" id="IPR032675">
    <property type="entry name" value="LRR_dom_sf"/>
</dbReference>
<keyword evidence="5" id="KW-1185">Reference proteome</keyword>
<keyword evidence="1" id="KW-0433">Leucine-rich repeat</keyword>
<dbReference type="Proteomes" id="UP000008743">
    <property type="component" value="Unassembled WGS sequence"/>
</dbReference>
<evidence type="ECO:0000313" key="5">
    <source>
        <dbReference type="Proteomes" id="UP000008743"/>
    </source>
</evidence>
<dbReference type="STRING" id="595528.A0A0D2WW55"/>
<keyword evidence="2" id="KW-0677">Repeat</keyword>
<dbReference type="InterPro" id="IPR003591">
    <property type="entry name" value="Leu-rich_rpt_typical-subtyp"/>
</dbReference>
<sequence length="192" mass="20654">MAAEAARVALRCNDAWSTGQLDLSACQLTSLPLGVFTLVREVKVTSVDLSDNIMSKLTPKIAQLAHVQVLSLARNKLTSLPDEMGALSELRSLNLAGNKLTQLPDVISTLTGLESLDLSGNDIVSIDVPTVLGPLKSLNVLNINGNCLDANTISSLWQLRCNTTIDDNRTPPQPGDLPITHTTTRHTQLSYK</sequence>
<feature type="region of interest" description="Disordered" evidence="3">
    <location>
        <begin position="167"/>
        <end position="192"/>
    </location>
</feature>
<dbReference type="Pfam" id="PF13855">
    <property type="entry name" value="LRR_8"/>
    <property type="match status" value="1"/>
</dbReference>
<dbReference type="OMA" id="CLDANTI"/>
<dbReference type="InterPro" id="IPR050216">
    <property type="entry name" value="LRR_domain-containing"/>
</dbReference>
<dbReference type="GO" id="GO:0005737">
    <property type="term" value="C:cytoplasm"/>
    <property type="evidence" value="ECO:0007669"/>
    <property type="project" value="TreeGrafter"/>
</dbReference>
<protein>
    <submittedName>
        <fullName evidence="4">Uncharacterized protein</fullName>
    </submittedName>
</protein>
<dbReference type="PANTHER" id="PTHR48051:SF1">
    <property type="entry name" value="RAS SUPPRESSOR PROTEIN 1"/>
    <property type="match status" value="1"/>
</dbReference>
<dbReference type="PhylomeDB" id="A0A0D2WW55"/>
<evidence type="ECO:0000256" key="3">
    <source>
        <dbReference type="SAM" id="MobiDB-lite"/>
    </source>
</evidence>
<dbReference type="InParanoid" id="A0A0D2WW55"/>
<accession>A0A0D2WW55</accession>
<dbReference type="SMART" id="SM00369">
    <property type="entry name" value="LRR_TYP"/>
    <property type="match status" value="4"/>
</dbReference>
<dbReference type="SUPFAM" id="SSF52075">
    <property type="entry name" value="Outer arm dynein light chain 1"/>
    <property type="match status" value="1"/>
</dbReference>
<proteinExistence type="predicted"/>
<dbReference type="RefSeq" id="XP_011270712.1">
    <property type="nucleotide sequence ID" value="XM_011272410.1"/>
</dbReference>
<dbReference type="EMBL" id="KE346372">
    <property type="protein sequence ID" value="KJE96658.1"/>
    <property type="molecule type" value="Genomic_DNA"/>
</dbReference>
<dbReference type="Gene3D" id="3.80.10.10">
    <property type="entry name" value="Ribonuclease Inhibitor"/>
    <property type="match status" value="1"/>
</dbReference>